<comment type="subcellular location">
    <subcellularLocation>
        <location evidence="1">Membrane</location>
        <topology evidence="1">Multi-pass membrane protein</topology>
    </subcellularLocation>
</comment>
<keyword evidence="4" id="KW-0067">ATP-binding</keyword>
<evidence type="ECO:0000256" key="4">
    <source>
        <dbReference type="ARBA" id="ARBA00022840"/>
    </source>
</evidence>
<comment type="similarity">
    <text evidence="2">Belongs to the ABC transporter superfamily. ABCC family. Conjugate transporter (TC 3.A.1.208) subfamily.</text>
</comment>
<evidence type="ECO:0000256" key="6">
    <source>
        <dbReference type="SAM" id="Phobius"/>
    </source>
</evidence>
<proteinExistence type="inferred from homology"/>
<dbReference type="AlphaFoldDB" id="A0A388K5P5"/>
<feature type="compositionally biased region" description="Basic and acidic residues" evidence="5">
    <location>
        <begin position="64"/>
        <end position="76"/>
    </location>
</feature>
<dbReference type="PANTHER" id="PTHR24223:SF456">
    <property type="entry name" value="MULTIDRUG RESISTANCE-ASSOCIATED PROTEIN LETHAL(2)03659"/>
    <property type="match status" value="1"/>
</dbReference>
<feature type="compositionally biased region" description="Low complexity" evidence="5">
    <location>
        <begin position="46"/>
        <end position="60"/>
    </location>
</feature>
<keyword evidence="6" id="KW-1133">Transmembrane helix</keyword>
<sequence length="262" mass="29284">MCEGLPMSAGEIEEDGRKQITTKSEGGEEGRGAEETNGENDGGTSSNGSSQVETGSSSGSRATGVREDVASREKNTSRQAEMPQAQGSPQQTANIIRLTFFWWLNGLLWQGYKQPLEEEDLWPLMPRDSSSFIRDRFETTVCKENANGIPNGRRLSLASQLFLTFKLEIVVMAILRLASDALLLFPSLLLNAVLLYMDYDVHRDKARKNFMFKIFGRKFGLYAAAGLFIIPFLRTLAENHYYVRAFILGNRVCSTQTLFSNN</sequence>
<feature type="compositionally biased region" description="Basic and acidic residues" evidence="5">
    <location>
        <begin position="25"/>
        <end position="34"/>
    </location>
</feature>
<dbReference type="InterPro" id="IPR050173">
    <property type="entry name" value="ABC_transporter_C-like"/>
</dbReference>
<feature type="transmembrane region" description="Helical" evidence="6">
    <location>
        <begin position="181"/>
        <end position="199"/>
    </location>
</feature>
<evidence type="ECO:0000256" key="3">
    <source>
        <dbReference type="ARBA" id="ARBA00022741"/>
    </source>
</evidence>
<dbReference type="GO" id="GO:0016020">
    <property type="term" value="C:membrane"/>
    <property type="evidence" value="ECO:0007669"/>
    <property type="project" value="UniProtKB-SubCell"/>
</dbReference>
<keyword evidence="3" id="KW-0547">Nucleotide-binding</keyword>
<evidence type="ECO:0000256" key="5">
    <source>
        <dbReference type="SAM" id="MobiDB-lite"/>
    </source>
</evidence>
<dbReference type="GO" id="GO:0042626">
    <property type="term" value="F:ATPase-coupled transmembrane transporter activity"/>
    <property type="evidence" value="ECO:0007669"/>
    <property type="project" value="TreeGrafter"/>
</dbReference>
<dbReference type="OrthoDB" id="6500128at2759"/>
<evidence type="ECO:0000256" key="2">
    <source>
        <dbReference type="ARBA" id="ARBA00009726"/>
    </source>
</evidence>
<keyword evidence="6" id="KW-0472">Membrane</keyword>
<dbReference type="GO" id="GO:0005524">
    <property type="term" value="F:ATP binding"/>
    <property type="evidence" value="ECO:0007669"/>
    <property type="project" value="UniProtKB-KW"/>
</dbReference>
<feature type="transmembrane region" description="Helical" evidence="6">
    <location>
        <begin position="219"/>
        <end position="237"/>
    </location>
</feature>
<gene>
    <name evidence="7" type="ORF">CBR_g50699</name>
</gene>
<reference evidence="7 8" key="1">
    <citation type="journal article" date="2018" name="Cell">
        <title>The Chara Genome: Secondary Complexity and Implications for Plant Terrestrialization.</title>
        <authorList>
            <person name="Nishiyama T."/>
            <person name="Sakayama H."/>
            <person name="Vries J.D."/>
            <person name="Buschmann H."/>
            <person name="Saint-Marcoux D."/>
            <person name="Ullrich K.K."/>
            <person name="Haas F.B."/>
            <person name="Vanderstraeten L."/>
            <person name="Becker D."/>
            <person name="Lang D."/>
            <person name="Vosolsobe S."/>
            <person name="Rombauts S."/>
            <person name="Wilhelmsson P.K.I."/>
            <person name="Janitza P."/>
            <person name="Kern R."/>
            <person name="Heyl A."/>
            <person name="Rumpler F."/>
            <person name="Villalobos L.I.A.C."/>
            <person name="Clay J.M."/>
            <person name="Skokan R."/>
            <person name="Toyoda A."/>
            <person name="Suzuki Y."/>
            <person name="Kagoshima H."/>
            <person name="Schijlen E."/>
            <person name="Tajeshwar N."/>
            <person name="Catarino B."/>
            <person name="Hetherington A.J."/>
            <person name="Saltykova A."/>
            <person name="Bonnot C."/>
            <person name="Breuninger H."/>
            <person name="Symeonidi A."/>
            <person name="Radhakrishnan G.V."/>
            <person name="Van Nieuwerburgh F."/>
            <person name="Deforce D."/>
            <person name="Chang C."/>
            <person name="Karol K.G."/>
            <person name="Hedrich R."/>
            <person name="Ulvskov P."/>
            <person name="Glockner G."/>
            <person name="Delwiche C.F."/>
            <person name="Petrasek J."/>
            <person name="Van de Peer Y."/>
            <person name="Friml J."/>
            <person name="Beilby M."/>
            <person name="Dolan L."/>
            <person name="Kohara Y."/>
            <person name="Sugano S."/>
            <person name="Fujiyama A."/>
            <person name="Delaux P.-M."/>
            <person name="Quint M."/>
            <person name="TheiBen G."/>
            <person name="Hagemann M."/>
            <person name="Harholt J."/>
            <person name="Dunand C."/>
            <person name="Zachgo S."/>
            <person name="Langdale J."/>
            <person name="Maumus F."/>
            <person name="Straeten D.V.D."/>
            <person name="Gould S.B."/>
            <person name="Rensing S.A."/>
        </authorList>
    </citation>
    <scope>NUCLEOTIDE SEQUENCE [LARGE SCALE GENOMIC DNA]</scope>
    <source>
        <strain evidence="7 8">S276</strain>
    </source>
</reference>
<dbReference type="EMBL" id="BFEA01000061">
    <property type="protein sequence ID" value="GBG65336.1"/>
    <property type="molecule type" value="Genomic_DNA"/>
</dbReference>
<dbReference type="STRING" id="69332.A0A388K5P5"/>
<comment type="caution">
    <text evidence="7">The sequence shown here is derived from an EMBL/GenBank/DDBJ whole genome shotgun (WGS) entry which is preliminary data.</text>
</comment>
<dbReference type="PANTHER" id="PTHR24223">
    <property type="entry name" value="ATP-BINDING CASSETTE SUB-FAMILY C"/>
    <property type="match status" value="1"/>
</dbReference>
<name>A0A388K5P5_CHABU</name>
<accession>A0A388K5P5</accession>
<evidence type="ECO:0000313" key="7">
    <source>
        <dbReference type="EMBL" id="GBG65336.1"/>
    </source>
</evidence>
<protein>
    <submittedName>
        <fullName evidence="7">Uncharacterized protein</fullName>
    </submittedName>
</protein>
<keyword evidence="6" id="KW-0812">Transmembrane</keyword>
<keyword evidence="8" id="KW-1185">Reference proteome</keyword>
<organism evidence="7 8">
    <name type="scientific">Chara braunii</name>
    <name type="common">Braun's stonewort</name>
    <dbReference type="NCBI Taxonomy" id="69332"/>
    <lineage>
        <taxon>Eukaryota</taxon>
        <taxon>Viridiplantae</taxon>
        <taxon>Streptophyta</taxon>
        <taxon>Charophyceae</taxon>
        <taxon>Charales</taxon>
        <taxon>Characeae</taxon>
        <taxon>Chara</taxon>
    </lineage>
</organism>
<evidence type="ECO:0000256" key="1">
    <source>
        <dbReference type="ARBA" id="ARBA00004141"/>
    </source>
</evidence>
<dbReference type="Proteomes" id="UP000265515">
    <property type="component" value="Unassembled WGS sequence"/>
</dbReference>
<evidence type="ECO:0000313" key="8">
    <source>
        <dbReference type="Proteomes" id="UP000265515"/>
    </source>
</evidence>
<feature type="region of interest" description="Disordered" evidence="5">
    <location>
        <begin position="1"/>
        <end position="89"/>
    </location>
</feature>
<dbReference type="Gramene" id="GBG65336">
    <property type="protein sequence ID" value="GBG65336"/>
    <property type="gene ID" value="CBR_g50699"/>
</dbReference>